<dbReference type="VEuPathDB" id="FungiDB:BO97DRAFT_17013"/>
<accession>A0A395I498</accession>
<feature type="compositionally biased region" description="Pro residues" evidence="2">
    <location>
        <begin position="723"/>
        <end position="733"/>
    </location>
</feature>
<dbReference type="InterPro" id="IPR011990">
    <property type="entry name" value="TPR-like_helical_dom_sf"/>
</dbReference>
<feature type="compositionally biased region" description="Low complexity" evidence="2">
    <location>
        <begin position="703"/>
        <end position="722"/>
    </location>
</feature>
<dbReference type="Proteomes" id="UP000248961">
    <property type="component" value="Unassembled WGS sequence"/>
</dbReference>
<proteinExistence type="predicted"/>
<dbReference type="STRING" id="1450537.A0A395I498"/>
<organism evidence="3 4">
    <name type="scientific">Aspergillus homomorphus (strain CBS 101889)</name>
    <dbReference type="NCBI Taxonomy" id="1450537"/>
    <lineage>
        <taxon>Eukaryota</taxon>
        <taxon>Fungi</taxon>
        <taxon>Dikarya</taxon>
        <taxon>Ascomycota</taxon>
        <taxon>Pezizomycotina</taxon>
        <taxon>Eurotiomycetes</taxon>
        <taxon>Eurotiomycetidae</taxon>
        <taxon>Eurotiales</taxon>
        <taxon>Aspergillaceae</taxon>
        <taxon>Aspergillus</taxon>
        <taxon>Aspergillus subgen. Circumdati</taxon>
    </lineage>
</organism>
<dbReference type="EMBL" id="KZ824276">
    <property type="protein sequence ID" value="RAL14008.1"/>
    <property type="molecule type" value="Genomic_DNA"/>
</dbReference>
<sequence length="781" mass="86903">MNGLWSRVPPAQSTCRCVSCLSTVSNGVTSRGATTASKRRLRLGNSITALYTSIFAAAALADAQAKGQRRNEWEEKIAAAKGEVSELLDEEERLVEAIFARRSPTVDATSPTRRAGTQTRPTSLRYQWPATTVPARSLHTTRSAALSKSGQQRDENSIDQLHKISEDPLLESTEEDNMWRIEEFDTAQWLKEDVMRQKAIRKMALKQLAIRLLLRRGVAHTYQGLHMKYAVDYSIPAPNVSELLTHLDALRNRMKDVKSNKRSSTADLEAEMTSIPAHAQLEERAKLDSEIYRDTNLYLTNRMSLQELLLRLANNLTKSTDPDRSLGLKYMLLAFSKTRENDICDLILQAIIPHKFPLSSSLIITILSYFRKSKNLKAFDLFLRQLSGEGHPVDMGNLGYYKSVVVNGIEIQVPPVDSANAVIYGTLIRACLRFNQPDRADAYLHVARASGYMDDYATLSSYLGFYAIRGEWAKGIQAMQRTVAFIGSTTEHRPTRVERLIVKMVYLCDECKQYKVSKKIIRAFVQSGFDWKSAGKQLDLVFASDPDGRRWKAALAGTSEEANEASEKTMWEKCYTFVSAIGEYLDNLTTDRASTVQWQDMMKTYAKDVLSAVLSGPVAKHKATTEGGTGDLVEDDRTLLLKEISNQARDIQQHNSSMVAAQKNEIVSLQAEIAQLKRIVFDLHRTVTGHPQTSTPPPPYPDPSTMTATAAPPTQPTTIASTAPPPPPSPPIQSEPRPRDIPADLKHGIVSSPPKANPESQESSSDKKWTLSFGTMPSAKP</sequence>
<evidence type="ECO:0000313" key="3">
    <source>
        <dbReference type="EMBL" id="RAL14008.1"/>
    </source>
</evidence>
<dbReference type="Gene3D" id="1.25.40.10">
    <property type="entry name" value="Tetratricopeptide repeat domain"/>
    <property type="match status" value="1"/>
</dbReference>
<dbReference type="GeneID" id="37194586"/>
<reference evidence="3 4" key="1">
    <citation type="submission" date="2018-02" db="EMBL/GenBank/DDBJ databases">
        <title>The genomes of Aspergillus section Nigri reveals drivers in fungal speciation.</title>
        <authorList>
            <consortium name="DOE Joint Genome Institute"/>
            <person name="Vesth T.C."/>
            <person name="Nybo J."/>
            <person name="Theobald S."/>
            <person name="Brandl J."/>
            <person name="Frisvad J.C."/>
            <person name="Nielsen K.F."/>
            <person name="Lyhne E.K."/>
            <person name="Kogle M.E."/>
            <person name="Kuo A."/>
            <person name="Riley R."/>
            <person name="Clum A."/>
            <person name="Nolan M."/>
            <person name="Lipzen A."/>
            <person name="Salamov A."/>
            <person name="Henrissat B."/>
            <person name="Wiebenga A."/>
            <person name="De vries R.P."/>
            <person name="Grigoriev I.V."/>
            <person name="Mortensen U.H."/>
            <person name="Andersen M.R."/>
            <person name="Baker S.E."/>
        </authorList>
    </citation>
    <scope>NUCLEOTIDE SEQUENCE [LARGE SCALE GENOMIC DNA]</scope>
    <source>
        <strain evidence="3 4">CBS 101889</strain>
    </source>
</reference>
<keyword evidence="4" id="KW-1185">Reference proteome</keyword>
<evidence type="ECO:0000256" key="2">
    <source>
        <dbReference type="SAM" id="MobiDB-lite"/>
    </source>
</evidence>
<evidence type="ECO:0000256" key="1">
    <source>
        <dbReference type="SAM" id="Coils"/>
    </source>
</evidence>
<dbReference type="OrthoDB" id="185373at2759"/>
<dbReference type="AlphaFoldDB" id="A0A395I498"/>
<keyword evidence="1" id="KW-0175">Coiled coil</keyword>
<protein>
    <submittedName>
        <fullName evidence="3">Uncharacterized protein</fullName>
    </submittedName>
</protein>
<feature type="coiled-coil region" evidence="1">
    <location>
        <begin position="240"/>
        <end position="267"/>
    </location>
</feature>
<feature type="compositionally biased region" description="Basic and acidic residues" evidence="2">
    <location>
        <begin position="151"/>
        <end position="164"/>
    </location>
</feature>
<feature type="region of interest" description="Disordered" evidence="2">
    <location>
        <begin position="688"/>
        <end position="781"/>
    </location>
</feature>
<feature type="compositionally biased region" description="Polar residues" evidence="2">
    <location>
        <begin position="138"/>
        <end position="150"/>
    </location>
</feature>
<feature type="region of interest" description="Disordered" evidence="2">
    <location>
        <begin position="137"/>
        <end position="164"/>
    </location>
</feature>
<feature type="coiled-coil region" evidence="1">
    <location>
        <begin position="63"/>
        <end position="97"/>
    </location>
</feature>
<dbReference type="RefSeq" id="XP_025553162.1">
    <property type="nucleotide sequence ID" value="XM_025690297.1"/>
</dbReference>
<name>A0A395I498_ASPHC</name>
<evidence type="ECO:0000313" key="4">
    <source>
        <dbReference type="Proteomes" id="UP000248961"/>
    </source>
</evidence>
<feature type="compositionally biased region" description="Basic and acidic residues" evidence="2">
    <location>
        <begin position="736"/>
        <end position="747"/>
    </location>
</feature>
<gene>
    <name evidence="3" type="ORF">BO97DRAFT_17013</name>
</gene>